<dbReference type="Pfam" id="PF01266">
    <property type="entry name" value="DAO"/>
    <property type="match status" value="1"/>
</dbReference>
<keyword evidence="3" id="KW-0285">Flavoprotein</keyword>
<comment type="similarity">
    <text evidence="2">Belongs to the DAMOX/DASOX family.</text>
</comment>
<keyword evidence="10" id="KW-1185">Reference proteome</keyword>
<feature type="binding site" evidence="6">
    <location>
        <position position="224"/>
    </location>
    <ligand>
        <name>FAD</name>
        <dbReference type="ChEBI" id="CHEBI:57692"/>
    </ligand>
</feature>
<evidence type="ECO:0000256" key="6">
    <source>
        <dbReference type="PIRSR" id="PIRSR000189-1"/>
    </source>
</evidence>
<keyword evidence="7" id="KW-0472">Membrane</keyword>
<feature type="binding site" evidence="6">
    <location>
        <begin position="59"/>
        <end position="60"/>
    </location>
    <ligand>
        <name>FAD</name>
        <dbReference type="ChEBI" id="CHEBI:57692"/>
    </ligand>
</feature>
<name>A0AAW0C7S5_9AGAR</name>
<keyword evidence="7" id="KW-1133">Transmembrane helix</keyword>
<protein>
    <recommendedName>
        <fullName evidence="8">FAD dependent oxidoreductase domain-containing protein</fullName>
    </recommendedName>
</protein>
<dbReference type="InterPro" id="IPR023209">
    <property type="entry name" value="DAO"/>
</dbReference>
<evidence type="ECO:0000256" key="4">
    <source>
        <dbReference type="ARBA" id="ARBA00022827"/>
    </source>
</evidence>
<evidence type="ECO:0000313" key="9">
    <source>
        <dbReference type="EMBL" id="KAK7034573.1"/>
    </source>
</evidence>
<comment type="caution">
    <text evidence="9">The sequence shown here is derived from an EMBL/GenBank/DDBJ whole genome shotgun (WGS) entry which is preliminary data.</text>
</comment>
<dbReference type="Gene3D" id="3.30.9.10">
    <property type="entry name" value="D-Amino Acid Oxidase, subunit A, domain 2"/>
    <property type="match status" value="1"/>
</dbReference>
<dbReference type="PANTHER" id="PTHR11530:SF25">
    <property type="entry name" value="FAD DEPENDENT OXIDOREDUCTASE DOMAIN-CONTAINING PROTEIN"/>
    <property type="match status" value="1"/>
</dbReference>
<evidence type="ECO:0000256" key="3">
    <source>
        <dbReference type="ARBA" id="ARBA00022630"/>
    </source>
</evidence>
<gene>
    <name evidence="9" type="ORF">VNI00_012201</name>
</gene>
<evidence type="ECO:0000256" key="7">
    <source>
        <dbReference type="SAM" id="Phobius"/>
    </source>
</evidence>
<dbReference type="PANTHER" id="PTHR11530">
    <property type="entry name" value="D-AMINO ACID OXIDASE"/>
    <property type="match status" value="1"/>
</dbReference>
<feature type="transmembrane region" description="Helical" evidence="7">
    <location>
        <begin position="20"/>
        <end position="37"/>
    </location>
</feature>
<dbReference type="GO" id="GO:0003884">
    <property type="term" value="F:D-amino-acid oxidase activity"/>
    <property type="evidence" value="ECO:0007669"/>
    <property type="project" value="InterPro"/>
</dbReference>
<evidence type="ECO:0000259" key="8">
    <source>
        <dbReference type="Pfam" id="PF01266"/>
    </source>
</evidence>
<evidence type="ECO:0000256" key="1">
    <source>
        <dbReference type="ARBA" id="ARBA00001974"/>
    </source>
</evidence>
<organism evidence="9 10">
    <name type="scientific">Paramarasmius palmivorus</name>
    <dbReference type="NCBI Taxonomy" id="297713"/>
    <lineage>
        <taxon>Eukaryota</taxon>
        <taxon>Fungi</taxon>
        <taxon>Dikarya</taxon>
        <taxon>Basidiomycota</taxon>
        <taxon>Agaricomycotina</taxon>
        <taxon>Agaricomycetes</taxon>
        <taxon>Agaricomycetidae</taxon>
        <taxon>Agaricales</taxon>
        <taxon>Marasmiineae</taxon>
        <taxon>Marasmiaceae</taxon>
        <taxon>Paramarasmius</taxon>
    </lineage>
</organism>
<dbReference type="SUPFAM" id="SSF51971">
    <property type="entry name" value="Nucleotide-binding domain"/>
    <property type="match status" value="1"/>
</dbReference>
<keyword evidence="5" id="KW-0560">Oxidoreductase</keyword>
<dbReference type="AlphaFoldDB" id="A0AAW0C7S5"/>
<evidence type="ECO:0000256" key="2">
    <source>
        <dbReference type="ARBA" id="ARBA00006730"/>
    </source>
</evidence>
<dbReference type="EMBL" id="JAYKXP010000056">
    <property type="protein sequence ID" value="KAK7034573.1"/>
    <property type="molecule type" value="Genomic_DNA"/>
</dbReference>
<proteinExistence type="inferred from homology"/>
<keyword evidence="7" id="KW-0812">Transmembrane</keyword>
<sequence>MHLSTEPHPLCKPTDRSPRILVIGAGVIGLTTAWTLLDRGYKVTVLAKDFANDQAIRLTSQISGALWEYPPAVCGHQVDHTSINHTSRWSMISYHVFSQLAKDPVDREGFGIQLRNTAFFFEYPVESNAPQYKKMQDIQKSGVEGFRHDANIVKECGVEPVGKYQDAYEFLSPAIDSDRALKRIEQLVTAKGAIFKTGVIDQELFDIEGELLSEYGAQVLVNATGLGARITAGDPSVYPLRGAVYRIVNDNTKFHRMERALVVSATNAVGLSQFNFIVPRNDNILLVGGFSEPDEKELDITMDHPLMKSMALRAQEFFPPLQNVNFEVHTDPAYRFAQGLRPARHGDVRVERELRMRDGNQPFSRIVHSYGHGGSGWSWSFGSALQVLVLVEEAIGQRIPPQSMYEL</sequence>
<dbReference type="GO" id="GO:0071949">
    <property type="term" value="F:FAD binding"/>
    <property type="evidence" value="ECO:0007669"/>
    <property type="project" value="InterPro"/>
</dbReference>
<evidence type="ECO:0000313" key="10">
    <source>
        <dbReference type="Proteomes" id="UP001383192"/>
    </source>
</evidence>
<comment type="cofactor">
    <cofactor evidence="1 6">
        <name>FAD</name>
        <dbReference type="ChEBI" id="CHEBI:57692"/>
    </cofactor>
</comment>
<feature type="binding site" evidence="6">
    <location>
        <position position="341"/>
    </location>
    <ligand>
        <name>D-dopa</name>
        <dbReference type="ChEBI" id="CHEBI:149689"/>
    </ligand>
</feature>
<dbReference type="GO" id="GO:0019478">
    <property type="term" value="P:D-amino acid catabolic process"/>
    <property type="evidence" value="ECO:0007669"/>
    <property type="project" value="TreeGrafter"/>
</dbReference>
<reference evidence="9 10" key="1">
    <citation type="submission" date="2024-01" db="EMBL/GenBank/DDBJ databases">
        <title>A draft genome for a cacao thread blight-causing isolate of Paramarasmius palmivorus.</title>
        <authorList>
            <person name="Baruah I.K."/>
            <person name="Bukari Y."/>
            <person name="Amoako-Attah I."/>
            <person name="Meinhardt L.W."/>
            <person name="Bailey B.A."/>
            <person name="Cohen S.P."/>
        </authorList>
    </citation>
    <scope>NUCLEOTIDE SEQUENCE [LARGE SCALE GENOMIC DNA]</scope>
    <source>
        <strain evidence="9 10">GH-12</strain>
    </source>
</reference>
<dbReference type="InterPro" id="IPR006076">
    <property type="entry name" value="FAD-dep_OxRdtase"/>
</dbReference>
<dbReference type="Proteomes" id="UP001383192">
    <property type="component" value="Unassembled WGS sequence"/>
</dbReference>
<dbReference type="Gene3D" id="3.40.50.720">
    <property type="entry name" value="NAD(P)-binding Rossmann-like Domain"/>
    <property type="match status" value="1"/>
</dbReference>
<keyword evidence="4 6" id="KW-0274">FAD</keyword>
<dbReference type="SUPFAM" id="SSF54373">
    <property type="entry name" value="FAD-linked reductases, C-terminal domain"/>
    <property type="match status" value="1"/>
</dbReference>
<feature type="binding site" evidence="6">
    <location>
        <position position="374"/>
    </location>
    <ligand>
        <name>D-dopa</name>
        <dbReference type="ChEBI" id="CHEBI:149689"/>
    </ligand>
</feature>
<dbReference type="GO" id="GO:0005737">
    <property type="term" value="C:cytoplasm"/>
    <property type="evidence" value="ECO:0007669"/>
    <property type="project" value="TreeGrafter"/>
</dbReference>
<accession>A0AAW0C7S5</accession>
<evidence type="ECO:0000256" key="5">
    <source>
        <dbReference type="ARBA" id="ARBA00023002"/>
    </source>
</evidence>
<dbReference type="PIRSF" id="PIRSF000189">
    <property type="entry name" value="D-aa_oxidase"/>
    <property type="match status" value="1"/>
</dbReference>
<feature type="domain" description="FAD dependent oxidoreductase" evidence="8">
    <location>
        <begin position="19"/>
        <end position="384"/>
    </location>
</feature>